<evidence type="ECO:0000313" key="2">
    <source>
        <dbReference type="Proteomes" id="UP001057402"/>
    </source>
</evidence>
<dbReference type="EMBL" id="CM042885">
    <property type="protein sequence ID" value="KAI4366608.1"/>
    <property type="molecule type" value="Genomic_DNA"/>
</dbReference>
<accession>A0ACB9QSG5</accession>
<keyword evidence="2" id="KW-1185">Reference proteome</keyword>
<protein>
    <submittedName>
        <fullName evidence="1">Uncharacterized protein</fullName>
    </submittedName>
</protein>
<organism evidence="1 2">
    <name type="scientific">Melastoma candidum</name>
    <dbReference type="NCBI Taxonomy" id="119954"/>
    <lineage>
        <taxon>Eukaryota</taxon>
        <taxon>Viridiplantae</taxon>
        <taxon>Streptophyta</taxon>
        <taxon>Embryophyta</taxon>
        <taxon>Tracheophyta</taxon>
        <taxon>Spermatophyta</taxon>
        <taxon>Magnoliopsida</taxon>
        <taxon>eudicotyledons</taxon>
        <taxon>Gunneridae</taxon>
        <taxon>Pentapetalae</taxon>
        <taxon>rosids</taxon>
        <taxon>malvids</taxon>
        <taxon>Myrtales</taxon>
        <taxon>Melastomataceae</taxon>
        <taxon>Melastomatoideae</taxon>
        <taxon>Melastomateae</taxon>
        <taxon>Melastoma</taxon>
    </lineage>
</organism>
<dbReference type="Proteomes" id="UP001057402">
    <property type="component" value="Chromosome 6"/>
</dbReference>
<name>A0ACB9QSG5_9MYRT</name>
<gene>
    <name evidence="1" type="ORF">MLD38_022467</name>
</gene>
<comment type="caution">
    <text evidence="1">The sequence shown here is derived from an EMBL/GenBank/DDBJ whole genome shotgun (WGS) entry which is preliminary data.</text>
</comment>
<sequence length="119" mass="13227">MVERCRLTLLEWQNLVAVLSGLSTIECWDGRGCQGCGDLPWRKCRRRRVVTTVTVAHSDSGSVGGELLSELWLLTLMVEVKAEGLLSGLRLLTLMMEVKTNKTLRVPPRSGNPNNYTKG</sequence>
<proteinExistence type="predicted"/>
<reference evidence="2" key="1">
    <citation type="journal article" date="2023" name="Front. Plant Sci.">
        <title>Chromosomal-level genome assembly of Melastoma candidum provides insights into trichome evolution.</title>
        <authorList>
            <person name="Zhong Y."/>
            <person name="Wu W."/>
            <person name="Sun C."/>
            <person name="Zou P."/>
            <person name="Liu Y."/>
            <person name="Dai S."/>
            <person name="Zhou R."/>
        </authorList>
    </citation>
    <scope>NUCLEOTIDE SEQUENCE [LARGE SCALE GENOMIC DNA]</scope>
</reference>
<evidence type="ECO:0000313" key="1">
    <source>
        <dbReference type="EMBL" id="KAI4366608.1"/>
    </source>
</evidence>